<dbReference type="Pfam" id="PF13515">
    <property type="entry name" value="FUSC_2"/>
    <property type="match status" value="1"/>
</dbReference>
<evidence type="ECO:0000259" key="8">
    <source>
        <dbReference type="Pfam" id="PF10337"/>
    </source>
</evidence>
<dbReference type="OrthoDB" id="2274698at2759"/>
<protein>
    <recommendedName>
        <fullName evidence="12">ER transporter 6TM N-terminal domain-containing protein</fullName>
    </recommendedName>
</protein>
<evidence type="ECO:0000259" key="7">
    <source>
        <dbReference type="Pfam" id="PF10334"/>
    </source>
</evidence>
<accession>A0A232LTY2</accession>
<dbReference type="InterPro" id="IPR049453">
    <property type="entry name" value="Memb_transporter_dom"/>
</dbReference>
<dbReference type="Proteomes" id="UP000243515">
    <property type="component" value="Unassembled WGS sequence"/>
</dbReference>
<dbReference type="InterPro" id="IPR018820">
    <property type="entry name" value="BRE4-related_DUF2421"/>
</dbReference>
<evidence type="ECO:0000256" key="1">
    <source>
        <dbReference type="ARBA" id="ARBA00004141"/>
    </source>
</evidence>
<evidence type="ECO:0000259" key="9">
    <source>
        <dbReference type="Pfam" id="PF13515"/>
    </source>
</evidence>
<feature type="transmembrane region" description="Helical" evidence="6">
    <location>
        <begin position="137"/>
        <end position="156"/>
    </location>
</feature>
<dbReference type="InterPro" id="IPR018823">
    <property type="entry name" value="ArAE_2_N"/>
</dbReference>
<dbReference type="Pfam" id="PF10334">
    <property type="entry name" value="BRE4"/>
    <property type="match status" value="1"/>
</dbReference>
<evidence type="ECO:0000256" key="2">
    <source>
        <dbReference type="ARBA" id="ARBA00022692"/>
    </source>
</evidence>
<organism evidence="10 11">
    <name type="scientific">Elaphomyces granulatus</name>
    <dbReference type="NCBI Taxonomy" id="519963"/>
    <lineage>
        <taxon>Eukaryota</taxon>
        <taxon>Fungi</taxon>
        <taxon>Dikarya</taxon>
        <taxon>Ascomycota</taxon>
        <taxon>Pezizomycotina</taxon>
        <taxon>Eurotiomycetes</taxon>
        <taxon>Eurotiomycetidae</taxon>
        <taxon>Eurotiales</taxon>
        <taxon>Elaphomycetaceae</taxon>
        <taxon>Elaphomyces</taxon>
    </lineage>
</organism>
<feature type="transmembrane region" description="Helical" evidence="6">
    <location>
        <begin position="57"/>
        <end position="76"/>
    </location>
</feature>
<feature type="transmembrane region" description="Helical" evidence="6">
    <location>
        <begin position="197"/>
        <end position="216"/>
    </location>
</feature>
<feature type="transmembrane region" description="Helical" evidence="6">
    <location>
        <begin position="85"/>
        <end position="107"/>
    </location>
</feature>
<keyword evidence="2 6" id="KW-0812">Transmembrane</keyword>
<evidence type="ECO:0000313" key="10">
    <source>
        <dbReference type="EMBL" id="OXV07630.1"/>
    </source>
</evidence>
<proteinExistence type="predicted"/>
<evidence type="ECO:0000256" key="4">
    <source>
        <dbReference type="ARBA" id="ARBA00023136"/>
    </source>
</evidence>
<evidence type="ECO:0008006" key="12">
    <source>
        <dbReference type="Google" id="ProtNLM"/>
    </source>
</evidence>
<dbReference type="Pfam" id="PF10337">
    <property type="entry name" value="ArAE_2_N"/>
    <property type="match status" value="1"/>
</dbReference>
<feature type="transmembrane region" description="Helical" evidence="6">
    <location>
        <begin position="168"/>
        <end position="191"/>
    </location>
</feature>
<comment type="subcellular location">
    <subcellularLocation>
        <location evidence="1">Membrane</location>
        <topology evidence="1">Multi-pass membrane protein</topology>
    </subcellularLocation>
</comment>
<feature type="transmembrane region" description="Helical" evidence="6">
    <location>
        <begin position="648"/>
        <end position="664"/>
    </location>
</feature>
<keyword evidence="3 6" id="KW-1133">Transmembrane helix</keyword>
<name>A0A232LTY2_9EURO</name>
<feature type="domain" description="Putative ER transporter 6TM N-terminal" evidence="8">
    <location>
        <begin position="17"/>
        <end position="462"/>
    </location>
</feature>
<feature type="region of interest" description="Disordered" evidence="5">
    <location>
        <begin position="1026"/>
        <end position="1056"/>
    </location>
</feature>
<feature type="transmembrane region" description="Helical" evidence="6">
    <location>
        <begin position="719"/>
        <end position="738"/>
    </location>
</feature>
<sequence length="1056" mass="118222">MVNPEKKSEEKGGIFAMIKKIWLKAGLDRHTIELMIKAAIPPTISVAIYQATPVADVYGTVGYLIPIVSIVGTSFLPRAKFIQTLIFHLLFVCVAACLSLLMVYTAVKARQNTESTTKSSSVGSPVPGVQTFTYNSSASAVSAIWLFFEIYLVNYVRARLPQFTSPTIAYCIFINVAAVYAPLFGTVAQGVSFVNHLLWAFLAGLAVTTGTAFLIFPTTSRQIVFKQMTGYIGALRKTLRAHAAYFDSIERNDMFGRTETKDNRREKRGKNGEKIYSPEADAIKTAVRTIIELHGNLHADLVFAKREAAVGYLGPDDLKEIFNRLRSVMIPVVGLSSIVDIFERLSEFNKWNEPNDDPDAPAAHSDAARKQVVHEWNDLMRAVHEPFACMIEVMDEGLQHVLYRFRLAKRPRNPANTALVNATQDVEATPAAVNPGDDGFADYLEKKTKEFNKGKQVALRAWCEEKGIELPPDFFEHPEMSVEIPEFTDTAWMGHGHHQRQLCILLYMEHMLYSTGQAVLEFVRFADERAASGKLSTRRLIIPGSKRLQKWLLSSFQAQDSQEDDNAAQINSPNVTVNLGEAYRTRKDPEHLPAETAMQKIGDRIRLIPAFLRSAESTFGFRVSCATMCIAIIAFLEPTQGFFAKQRLVWAMIMITISMTPTAGQSISSFVARVLGTIVAMVTSLLIWYIPDGKTPGIIVFMFLFIAAIFYIFFKYPRFIVMVMICAITIALIIGYELEARKIGEEAADSNGQDYYPIYLLAPYRLATVVVGLFVAFFWTVFPYPISEHSVLRQSLGASLYLLAKYYSIVHETVSARIRGDEGDMTLKMSVGRRLEKERHSVYSKQALMLNKLRTYSAFLKWEVPLGGRFPQRHYDVIIVCMQNIVNYVSLVEYVSRMFTTSDSDGDNSDTVWLQDFKRLMTSAYLTTHEITSLLALLSASISNSQPLPPYLKTPRPYGFIERLRELDKDILSLRHSNEPGYAAFSVLQVSTRCIIGDLEKLIKNVKALVGELDFSFQVVSTNNSAESLSPSASFPGMDKGDQKGERLTAVSSIPS</sequence>
<keyword evidence="4 6" id="KW-0472">Membrane</keyword>
<dbReference type="PANTHER" id="PTHR37994">
    <property type="entry name" value="ARAE_2_N DOMAIN-CONTAINING PROTEIN-RELATED"/>
    <property type="match status" value="1"/>
</dbReference>
<dbReference type="AlphaFoldDB" id="A0A232LTY2"/>
<keyword evidence="11" id="KW-1185">Reference proteome</keyword>
<dbReference type="GO" id="GO:0016020">
    <property type="term" value="C:membrane"/>
    <property type="evidence" value="ECO:0007669"/>
    <property type="project" value="UniProtKB-SubCell"/>
</dbReference>
<dbReference type="EMBL" id="NPHW01004673">
    <property type="protein sequence ID" value="OXV07630.1"/>
    <property type="molecule type" value="Genomic_DNA"/>
</dbReference>
<feature type="domain" description="Integral membrane bound transporter" evidence="9">
    <location>
        <begin position="643"/>
        <end position="779"/>
    </location>
</feature>
<feature type="transmembrane region" description="Helical" evidence="6">
    <location>
        <begin position="696"/>
        <end position="714"/>
    </location>
</feature>
<comment type="caution">
    <text evidence="10">The sequence shown here is derived from an EMBL/GenBank/DDBJ whole genome shotgun (WGS) entry which is preliminary data.</text>
</comment>
<feature type="transmembrane region" description="Helical" evidence="6">
    <location>
        <begin position="758"/>
        <end position="782"/>
    </location>
</feature>
<feature type="domain" description="DUF2421" evidence="7">
    <location>
        <begin position="783"/>
        <end position="1012"/>
    </location>
</feature>
<evidence type="ECO:0000256" key="6">
    <source>
        <dbReference type="SAM" id="Phobius"/>
    </source>
</evidence>
<gene>
    <name evidence="10" type="ORF">Egran_04605</name>
</gene>
<feature type="transmembrane region" description="Helical" evidence="6">
    <location>
        <begin position="671"/>
        <end position="690"/>
    </location>
</feature>
<reference evidence="10 11" key="1">
    <citation type="journal article" date="2015" name="Environ. Microbiol.">
        <title>Metagenome sequence of Elaphomyces granulatus from sporocarp tissue reveals Ascomycota ectomycorrhizal fingerprints of genome expansion and a Proteobacteria-rich microbiome.</title>
        <authorList>
            <person name="Quandt C.A."/>
            <person name="Kohler A."/>
            <person name="Hesse C.N."/>
            <person name="Sharpton T.J."/>
            <person name="Martin F."/>
            <person name="Spatafora J.W."/>
        </authorList>
    </citation>
    <scope>NUCLEOTIDE SEQUENCE [LARGE SCALE GENOMIC DNA]</scope>
    <source>
        <strain evidence="10 11">OSC145934</strain>
    </source>
</reference>
<evidence type="ECO:0000313" key="11">
    <source>
        <dbReference type="Proteomes" id="UP000243515"/>
    </source>
</evidence>
<evidence type="ECO:0000256" key="3">
    <source>
        <dbReference type="ARBA" id="ARBA00022989"/>
    </source>
</evidence>
<evidence type="ECO:0000256" key="5">
    <source>
        <dbReference type="SAM" id="MobiDB-lite"/>
    </source>
</evidence>
<dbReference type="PANTHER" id="PTHR37994:SF4">
    <property type="entry name" value="ER TRANSPORTER 6TM N-TERMINAL DOMAIN-CONTAINING PROTEIN-RELATED"/>
    <property type="match status" value="1"/>
</dbReference>